<comment type="similarity">
    <text evidence="2 9">Belongs to the type II topoisomerase GyrA/ParC subunit family.</text>
</comment>
<comment type="subcellular location">
    <subcellularLocation>
        <location evidence="9">Cytoplasm</location>
    </subcellularLocation>
</comment>
<comment type="function">
    <text evidence="9">A type II topoisomerase that negatively supercoils closed circular double-stranded (ds) DNA in an ATP-dependent manner to modulate DNA topology and maintain chromosomes in an underwound state. Negative supercoiling favors strand separation, and DNA replication, transcription, recombination and repair, all of which involve strand separation. Also able to catalyze the interconversion of other topological isomers of dsDNA rings, including catenanes and knotted rings. Type II topoisomerases break and join 2 DNA strands simultaneously in an ATP-dependent manner.</text>
</comment>
<keyword evidence="5 9" id="KW-0067">ATP-binding</keyword>
<dbReference type="GO" id="GO:0005737">
    <property type="term" value="C:cytoplasm"/>
    <property type="evidence" value="ECO:0007669"/>
    <property type="project" value="UniProtKB-SubCell"/>
</dbReference>
<keyword evidence="6 9" id="KW-0799">Topoisomerase</keyword>
<dbReference type="NCBIfam" id="NF004044">
    <property type="entry name" value="PRK05561.1"/>
    <property type="match status" value="1"/>
</dbReference>
<dbReference type="SMART" id="SM00434">
    <property type="entry name" value="TOP4c"/>
    <property type="match status" value="1"/>
</dbReference>
<dbReference type="FunFam" id="1.10.268.10:FF:000001">
    <property type="entry name" value="DNA gyrase subunit A"/>
    <property type="match status" value="1"/>
</dbReference>
<evidence type="ECO:0000313" key="15">
    <source>
        <dbReference type="Proteomes" id="UP001152172"/>
    </source>
</evidence>
<feature type="region of interest" description="Disordered" evidence="12">
    <location>
        <begin position="807"/>
        <end position="841"/>
    </location>
</feature>
<dbReference type="GO" id="GO:0005524">
    <property type="term" value="F:ATP binding"/>
    <property type="evidence" value="ECO:0007669"/>
    <property type="project" value="UniProtKB-UniRule"/>
</dbReference>
<reference evidence="14" key="1">
    <citation type="submission" date="2022-05" db="EMBL/GenBank/DDBJ databases">
        <authorList>
            <person name="Colautti A."/>
            <person name="Iacumin L."/>
        </authorList>
    </citation>
    <scope>NUCLEOTIDE SEQUENCE</scope>
    <source>
        <strain evidence="14">DSM 30747</strain>
    </source>
</reference>
<dbReference type="FunFam" id="3.90.199.10:FF:000001">
    <property type="entry name" value="DNA gyrase subunit A"/>
    <property type="match status" value="1"/>
</dbReference>
<dbReference type="InterPro" id="IPR013758">
    <property type="entry name" value="Topo_IIA_A/C_ab"/>
</dbReference>
<dbReference type="EC" id="5.6.2.2" evidence="9"/>
<evidence type="ECO:0000256" key="1">
    <source>
        <dbReference type="ARBA" id="ARBA00000185"/>
    </source>
</evidence>
<dbReference type="InterPro" id="IPR050220">
    <property type="entry name" value="Type_II_DNA_Topoisomerases"/>
</dbReference>
<dbReference type="InterPro" id="IPR035516">
    <property type="entry name" value="Gyrase/topoIV_suA_C"/>
</dbReference>
<dbReference type="NCBIfam" id="NF004043">
    <property type="entry name" value="PRK05560.1"/>
    <property type="match status" value="1"/>
</dbReference>
<dbReference type="CDD" id="cd00187">
    <property type="entry name" value="TOP4c"/>
    <property type="match status" value="1"/>
</dbReference>
<comment type="caution">
    <text evidence="14">The sequence shown here is derived from an EMBL/GenBank/DDBJ whole genome shotgun (WGS) entry which is preliminary data.</text>
</comment>
<dbReference type="EMBL" id="JAMKBI010000006">
    <property type="protein sequence ID" value="MCZ8533770.1"/>
    <property type="molecule type" value="Genomic_DNA"/>
</dbReference>
<dbReference type="GO" id="GO:0006265">
    <property type="term" value="P:DNA topological change"/>
    <property type="evidence" value="ECO:0007669"/>
    <property type="project" value="UniProtKB-UniRule"/>
</dbReference>
<evidence type="ECO:0000313" key="14">
    <source>
        <dbReference type="EMBL" id="MCZ8533770.1"/>
    </source>
</evidence>
<evidence type="ECO:0000256" key="12">
    <source>
        <dbReference type="SAM" id="MobiDB-lite"/>
    </source>
</evidence>
<feature type="short sequence motif" description="GyrA-box" evidence="9">
    <location>
        <begin position="527"/>
        <end position="533"/>
    </location>
</feature>
<comment type="catalytic activity">
    <reaction evidence="1 9 10">
        <text>ATP-dependent breakage, passage and rejoining of double-stranded DNA.</text>
        <dbReference type="EC" id="5.6.2.2"/>
    </reaction>
</comment>
<organism evidence="14 15">
    <name type="scientific">Psychrobacillus psychrodurans</name>
    <dbReference type="NCBI Taxonomy" id="126157"/>
    <lineage>
        <taxon>Bacteria</taxon>
        <taxon>Bacillati</taxon>
        <taxon>Bacillota</taxon>
        <taxon>Bacilli</taxon>
        <taxon>Bacillales</taxon>
        <taxon>Bacillaceae</taxon>
        <taxon>Psychrobacillus</taxon>
    </lineage>
</organism>
<dbReference type="Gene3D" id="3.90.199.10">
    <property type="entry name" value="Topoisomerase II, domain 5"/>
    <property type="match status" value="1"/>
</dbReference>
<dbReference type="SUPFAM" id="SSF101904">
    <property type="entry name" value="GyrA/ParC C-terminal domain-like"/>
    <property type="match status" value="1"/>
</dbReference>
<dbReference type="RefSeq" id="WP_269922044.1">
    <property type="nucleotide sequence ID" value="NZ_JAMKBI010000006.1"/>
</dbReference>
<dbReference type="GO" id="GO:0003677">
    <property type="term" value="F:DNA binding"/>
    <property type="evidence" value="ECO:0007669"/>
    <property type="project" value="UniProtKB-UniRule"/>
</dbReference>
<name>A0A9X3L9U0_9BACI</name>
<dbReference type="PANTHER" id="PTHR43493:SF5">
    <property type="entry name" value="DNA GYRASE SUBUNIT A, CHLOROPLASTIC_MITOCHONDRIAL"/>
    <property type="match status" value="1"/>
</dbReference>
<evidence type="ECO:0000256" key="3">
    <source>
        <dbReference type="ARBA" id="ARBA00022490"/>
    </source>
</evidence>
<proteinExistence type="inferred from homology"/>
<dbReference type="InterPro" id="IPR013757">
    <property type="entry name" value="Topo_IIA_A_a_sf"/>
</dbReference>
<dbReference type="InterPro" id="IPR006691">
    <property type="entry name" value="GyrA/parC_rep"/>
</dbReference>
<dbReference type="NCBIfam" id="TIGR01063">
    <property type="entry name" value="gyrA"/>
    <property type="match status" value="1"/>
</dbReference>
<evidence type="ECO:0000256" key="8">
    <source>
        <dbReference type="ARBA" id="ARBA00023235"/>
    </source>
</evidence>
<keyword evidence="15" id="KW-1185">Reference proteome</keyword>
<feature type="compositionally biased region" description="Polar residues" evidence="12">
    <location>
        <begin position="830"/>
        <end position="841"/>
    </location>
</feature>
<evidence type="ECO:0000256" key="2">
    <source>
        <dbReference type="ARBA" id="ARBA00008263"/>
    </source>
</evidence>
<dbReference type="InterPro" id="IPR002205">
    <property type="entry name" value="Topo_IIA_dom_A"/>
</dbReference>
<dbReference type="Pfam" id="PF03989">
    <property type="entry name" value="DNA_gyraseA_C"/>
    <property type="match status" value="6"/>
</dbReference>
<evidence type="ECO:0000256" key="9">
    <source>
        <dbReference type="HAMAP-Rule" id="MF_01897"/>
    </source>
</evidence>
<feature type="active site" description="O-(5'-phospho-DNA)-tyrosine intermediate" evidence="9 10">
    <location>
        <position position="123"/>
    </location>
</feature>
<feature type="coiled-coil region" evidence="11">
    <location>
        <begin position="437"/>
        <end position="485"/>
    </location>
</feature>
<keyword evidence="7 9" id="KW-0238">DNA-binding</keyword>
<keyword evidence="11" id="KW-0175">Coiled coil</keyword>
<dbReference type="GO" id="GO:0005694">
    <property type="term" value="C:chromosome"/>
    <property type="evidence" value="ECO:0007669"/>
    <property type="project" value="InterPro"/>
</dbReference>
<gene>
    <name evidence="9 14" type="primary">gyrA</name>
    <name evidence="14" type="ORF">M9R61_10630</name>
</gene>
<evidence type="ECO:0000256" key="10">
    <source>
        <dbReference type="PROSITE-ProRule" id="PRU01384"/>
    </source>
</evidence>
<dbReference type="InterPro" id="IPR005743">
    <property type="entry name" value="GyrA"/>
</dbReference>
<dbReference type="FunFam" id="2.120.10.90:FF:000004">
    <property type="entry name" value="DNA gyrase subunit A"/>
    <property type="match status" value="1"/>
</dbReference>
<comment type="subunit">
    <text evidence="9">Heterotetramer, composed of two GyrA and two GyrB chains. In the heterotetramer, GyrA contains the active site tyrosine that forms a transient covalent intermediate with DNA, while GyrB binds cofactors and catalyzes ATP hydrolysis.</text>
</comment>
<dbReference type="Gene3D" id="2.120.10.90">
    <property type="entry name" value="DNA gyrase/topoisomerase IV, subunit A, C-terminal"/>
    <property type="match status" value="1"/>
</dbReference>
<evidence type="ECO:0000259" key="13">
    <source>
        <dbReference type="PROSITE" id="PS52040"/>
    </source>
</evidence>
<evidence type="ECO:0000256" key="4">
    <source>
        <dbReference type="ARBA" id="ARBA00022741"/>
    </source>
</evidence>
<dbReference type="InterPro" id="IPR013760">
    <property type="entry name" value="Topo_IIA-like_dom_sf"/>
</dbReference>
<evidence type="ECO:0000256" key="6">
    <source>
        <dbReference type="ARBA" id="ARBA00023029"/>
    </source>
</evidence>
<protein>
    <recommendedName>
        <fullName evidence="9">DNA gyrase subunit A</fullName>
        <ecNumber evidence="9">5.6.2.2</ecNumber>
    </recommendedName>
</protein>
<sequence length="841" mass="94345">MSEIPNKGVKGINISTEMKTSFLDYAMSVIVSRALPDVRDGLKPVHRRILYGMQELGNTPDKPHKKSARIVGDVMGKYHPHGDSSIYEAMVRMAQDFSYRYMLVDGHGNFGSIDGDGAAAMRYTESRMSKIALELLRDINKNTIDYKDNYDGQEKEPVVLPSRYPNLLVNGASGIAVGMATNIPSHNLGEVIDGVLALAENPAITIEELMAIIPGPDFPTGGIILGRSGIRRAYETGRGSILIRAKVEIEVKSSGKEVILVKELPYQVNKARLIEKIAELVRDKKIDGITHLADESDRNGMRIVIEVRKDANSHVLLNNLYKQTALQSSFGVNMLALVDNQPKVLNIKEMIYYYLEHQKVVIRRRTQFELNKAEDRAHILEGLRIALDHIDEIIKLIRASQTGEEAKNGLMETFNLSERQAQAILDMRLQRLTGLERDKIEEEYNNLLKLIEELKFILANEYRVIEIIKEEISEIKDRYADKRRTEIVAGGAEVLEDEDLIPIENSVLTLTNKGYIKRLPANTYKSQKRGGRGVQGMGTNEDDFVEHLLYTSTHDTILFFTNKGKVYRARGFEIPEYGRTAKGLPIINLLGIEKDEHITAMIPMASFEEENYFIFTTKHGVTKRSPVTGFAHIRANGLIAISLREEDELIAVRLTDGNKQIIIGTRQGKLVRFEEIDIRSMGRTAGGVRGIRLKDDDYVVGMEIIEPEQEILVVTENGYGKRTPESEYRLQSRGGMGVKTCQITDKNGPLSAVKAVNGTEDLMLITINGMLIRMDVKDISRTGRSTQGVRLMRLAEDELISTVAKVEKEEDDDEENVEIVANLDEDSAIETDSSPTEDPNE</sequence>
<dbReference type="SUPFAM" id="SSF56719">
    <property type="entry name" value="Type II DNA topoisomerase"/>
    <property type="match status" value="1"/>
</dbReference>
<dbReference type="FunFam" id="3.30.1360.40:FF:000002">
    <property type="entry name" value="DNA gyrase subunit A"/>
    <property type="match status" value="1"/>
</dbReference>
<dbReference type="Gene3D" id="3.30.1360.40">
    <property type="match status" value="1"/>
</dbReference>
<dbReference type="GO" id="GO:0006261">
    <property type="term" value="P:DNA-templated DNA replication"/>
    <property type="evidence" value="ECO:0007669"/>
    <property type="project" value="UniProtKB-UniRule"/>
</dbReference>
<evidence type="ECO:0000256" key="11">
    <source>
        <dbReference type="SAM" id="Coils"/>
    </source>
</evidence>
<evidence type="ECO:0000256" key="5">
    <source>
        <dbReference type="ARBA" id="ARBA00022840"/>
    </source>
</evidence>
<dbReference type="GO" id="GO:0009330">
    <property type="term" value="C:DNA topoisomerase type II (double strand cut, ATP-hydrolyzing) complex"/>
    <property type="evidence" value="ECO:0007669"/>
    <property type="project" value="TreeGrafter"/>
</dbReference>
<dbReference type="PROSITE" id="PS52040">
    <property type="entry name" value="TOPO_IIA"/>
    <property type="match status" value="1"/>
</dbReference>
<evidence type="ECO:0000256" key="7">
    <source>
        <dbReference type="ARBA" id="ARBA00023125"/>
    </source>
</evidence>
<comment type="miscellaneous">
    <text evidence="9">Few gyrases are as efficient as E.coli at forming negative supercoils. Not all organisms have 2 type II topoisomerases; in organisms with a single type II topoisomerase this enzyme also has to decatenate newly replicated chromosomes.</text>
</comment>
<dbReference type="HAMAP" id="MF_01897">
    <property type="entry name" value="GyrA"/>
    <property type="match status" value="1"/>
</dbReference>
<dbReference type="AlphaFoldDB" id="A0A9X3L9U0"/>
<keyword evidence="4 9" id="KW-0547">Nucleotide-binding</keyword>
<keyword evidence="3 9" id="KW-0963">Cytoplasm</keyword>
<feature type="domain" description="Topo IIA-type catalytic" evidence="13">
    <location>
        <begin position="35"/>
        <end position="500"/>
    </location>
</feature>
<dbReference type="PANTHER" id="PTHR43493">
    <property type="entry name" value="DNA GYRASE/TOPOISOMERASE SUBUNIT A"/>
    <property type="match status" value="1"/>
</dbReference>
<dbReference type="Pfam" id="PF00521">
    <property type="entry name" value="DNA_topoisoIV"/>
    <property type="match status" value="1"/>
</dbReference>
<keyword evidence="8 9" id="KW-0413">Isomerase</keyword>
<dbReference type="GO" id="GO:0034335">
    <property type="term" value="F:DNA negative supercoiling activity"/>
    <property type="evidence" value="ECO:0007669"/>
    <property type="project" value="UniProtKB-ARBA"/>
</dbReference>
<accession>A0A9X3L9U0</accession>
<dbReference type="Proteomes" id="UP001152172">
    <property type="component" value="Unassembled WGS sequence"/>
</dbReference>
<feature type="compositionally biased region" description="Acidic residues" evidence="12">
    <location>
        <begin position="809"/>
        <end position="829"/>
    </location>
</feature>
<dbReference type="Gene3D" id="1.10.268.10">
    <property type="entry name" value="Topoisomerase, domain 3"/>
    <property type="match status" value="1"/>
</dbReference>